<organism evidence="2 3">
    <name type="scientific">Juglans regia</name>
    <name type="common">English walnut</name>
    <dbReference type="NCBI Taxonomy" id="51240"/>
    <lineage>
        <taxon>Eukaryota</taxon>
        <taxon>Viridiplantae</taxon>
        <taxon>Streptophyta</taxon>
        <taxon>Embryophyta</taxon>
        <taxon>Tracheophyta</taxon>
        <taxon>Spermatophyta</taxon>
        <taxon>Magnoliopsida</taxon>
        <taxon>eudicotyledons</taxon>
        <taxon>Gunneridae</taxon>
        <taxon>Pentapetalae</taxon>
        <taxon>rosids</taxon>
        <taxon>fabids</taxon>
        <taxon>Fagales</taxon>
        <taxon>Juglandaceae</taxon>
        <taxon>Juglans</taxon>
    </lineage>
</organism>
<evidence type="ECO:0000313" key="3">
    <source>
        <dbReference type="RefSeq" id="XP_035542132.1"/>
    </source>
</evidence>
<feature type="compositionally biased region" description="Basic and acidic residues" evidence="1">
    <location>
        <begin position="101"/>
        <end position="123"/>
    </location>
</feature>
<dbReference type="KEGG" id="jre:118344828"/>
<protein>
    <submittedName>
        <fullName evidence="3">Cyclic nucleotide-gated cation channel beta-1-like</fullName>
    </submittedName>
</protein>
<proteinExistence type="predicted"/>
<evidence type="ECO:0000256" key="1">
    <source>
        <dbReference type="SAM" id="MobiDB-lite"/>
    </source>
</evidence>
<dbReference type="OrthoDB" id="1435641at2759"/>
<sequence length="242" mass="28162">MGKEEEETQFGTWMRAWMRAKFKQKEEGRNVRWKQKMITRNVVGVKDEEKNNSVKEKEGSQKQDEIQREEEINVRSEEVMSKNQDFQEDERGNAKMVSTETWKETTTENQEKKSEESREEMSEMGERIDISDCLMKLFKSTTPSDGDIEACLQAVAPCVTEEMNDNLSIPFCRDEVEEAPKHMAPLKSLGPDSFGAYFFQKHWQIVGDEIANESDHNMLNVLTILKPHSMLSFDIVFIFMPQ</sequence>
<accession>A0A6P9EH22</accession>
<feature type="region of interest" description="Disordered" evidence="1">
    <location>
        <begin position="43"/>
        <end position="123"/>
    </location>
</feature>
<dbReference type="AlphaFoldDB" id="A0A6P9EH22"/>
<keyword evidence="2" id="KW-1185">Reference proteome</keyword>
<dbReference type="InParanoid" id="A0A6P9EH22"/>
<name>A0A6P9EH22_JUGRE</name>
<feature type="compositionally biased region" description="Basic and acidic residues" evidence="1">
    <location>
        <begin position="45"/>
        <end position="80"/>
    </location>
</feature>
<dbReference type="RefSeq" id="XP_035542132.1">
    <property type="nucleotide sequence ID" value="XM_035686239.1"/>
</dbReference>
<evidence type="ECO:0000313" key="2">
    <source>
        <dbReference type="Proteomes" id="UP000235220"/>
    </source>
</evidence>
<dbReference type="GeneID" id="118344828"/>
<gene>
    <name evidence="3" type="primary">LOC118344828</name>
</gene>
<dbReference type="Proteomes" id="UP000235220">
    <property type="component" value="Chromosome 16"/>
</dbReference>
<reference evidence="3" key="1">
    <citation type="submission" date="2025-08" db="UniProtKB">
        <authorList>
            <consortium name="RefSeq"/>
        </authorList>
    </citation>
    <scope>IDENTIFICATION</scope>
    <source>
        <tissue evidence="3">Leaves</tissue>
    </source>
</reference>